<dbReference type="EMBL" id="JBHUOR010000018">
    <property type="protein sequence ID" value="MFD2867461.1"/>
    <property type="molecule type" value="Genomic_DNA"/>
</dbReference>
<evidence type="ECO:0000313" key="1">
    <source>
        <dbReference type="EMBL" id="MFD2867461.1"/>
    </source>
</evidence>
<reference evidence="2" key="1">
    <citation type="journal article" date="2019" name="Int. J. Syst. Evol. Microbiol.">
        <title>The Global Catalogue of Microorganisms (GCM) 10K type strain sequencing project: providing services to taxonomists for standard genome sequencing and annotation.</title>
        <authorList>
            <consortium name="The Broad Institute Genomics Platform"/>
            <consortium name="The Broad Institute Genome Sequencing Center for Infectious Disease"/>
            <person name="Wu L."/>
            <person name="Ma J."/>
        </authorList>
    </citation>
    <scope>NUCLEOTIDE SEQUENCE [LARGE SCALE GENOMIC DNA]</scope>
    <source>
        <strain evidence="2">KCTC 33522</strain>
    </source>
</reference>
<proteinExistence type="predicted"/>
<dbReference type="Proteomes" id="UP001597568">
    <property type="component" value="Unassembled WGS sequence"/>
</dbReference>
<dbReference type="RefSeq" id="WP_380146751.1">
    <property type="nucleotide sequence ID" value="NZ_JBHUOR010000018.1"/>
</dbReference>
<organism evidence="1 2">
    <name type="scientific">Kurthia populi</name>
    <dbReference type="NCBI Taxonomy" id="1562132"/>
    <lineage>
        <taxon>Bacteria</taxon>
        <taxon>Bacillati</taxon>
        <taxon>Bacillota</taxon>
        <taxon>Bacilli</taxon>
        <taxon>Bacillales</taxon>
        <taxon>Caryophanaceae</taxon>
        <taxon>Kurthia</taxon>
    </lineage>
</organism>
<sequence>MEIRERIEGNTFGPLKPIAEQPMTPREMALFAALADLEAQREQDKMDNLLAIAELVATIEGGK</sequence>
<keyword evidence="2" id="KW-1185">Reference proteome</keyword>
<comment type="caution">
    <text evidence="1">The sequence shown here is derived from an EMBL/GenBank/DDBJ whole genome shotgun (WGS) entry which is preliminary data.</text>
</comment>
<gene>
    <name evidence="1" type="ORF">ACFSY7_02955</name>
</gene>
<protein>
    <submittedName>
        <fullName evidence="1">Uncharacterized protein</fullName>
    </submittedName>
</protein>
<name>A0ABW5XWU8_9BACL</name>
<evidence type="ECO:0000313" key="2">
    <source>
        <dbReference type="Proteomes" id="UP001597568"/>
    </source>
</evidence>
<accession>A0ABW5XWU8</accession>